<evidence type="ECO:0000256" key="1">
    <source>
        <dbReference type="SAM" id="Phobius"/>
    </source>
</evidence>
<name>A0ABU3NP91_9CHLR</name>
<reference evidence="2 3" key="1">
    <citation type="submission" date="2023-07" db="EMBL/GenBank/DDBJ databases">
        <title>Novel species of Thermanaerothrix with wide hydrolytic capabilities.</title>
        <authorList>
            <person name="Zayulina K.S."/>
            <person name="Podosokorskaya O.A."/>
            <person name="Elcheninov A.G."/>
        </authorList>
    </citation>
    <scope>NUCLEOTIDE SEQUENCE [LARGE SCALE GENOMIC DNA]</scope>
    <source>
        <strain evidence="2 3">4228-RoL</strain>
    </source>
</reference>
<gene>
    <name evidence="2" type="ORF">QYE77_10315</name>
</gene>
<keyword evidence="1" id="KW-1133">Transmembrane helix</keyword>
<feature type="transmembrane region" description="Helical" evidence="1">
    <location>
        <begin position="93"/>
        <end position="113"/>
    </location>
</feature>
<keyword evidence="1" id="KW-0472">Membrane</keyword>
<protein>
    <recommendedName>
        <fullName evidence="4">Glycosyltransferase RgtA/B/C/D-like domain-containing protein</fullName>
    </recommendedName>
</protein>
<feature type="transmembrane region" description="Helical" evidence="1">
    <location>
        <begin position="12"/>
        <end position="33"/>
    </location>
</feature>
<dbReference type="Proteomes" id="UP001254165">
    <property type="component" value="Unassembled WGS sequence"/>
</dbReference>
<accession>A0ABU3NP91</accession>
<keyword evidence="3" id="KW-1185">Reference proteome</keyword>
<organism evidence="2 3">
    <name type="scientific">Thermanaerothrix solaris</name>
    <dbReference type="NCBI Taxonomy" id="3058434"/>
    <lineage>
        <taxon>Bacteria</taxon>
        <taxon>Bacillati</taxon>
        <taxon>Chloroflexota</taxon>
        <taxon>Anaerolineae</taxon>
        <taxon>Anaerolineales</taxon>
        <taxon>Anaerolineaceae</taxon>
        <taxon>Thermanaerothrix</taxon>
    </lineage>
</organism>
<keyword evidence="1" id="KW-0812">Transmembrane</keyword>
<sequence>MLTSLWRKLGLYIPHLILVLGQGLLGLAILENFPGVDFLPFPQGWRILSVVGFGLALPAFLLTYTPLRRYWLVFQGVSPEGRLSYRQSVEYRFLNGLFWGLAYLEVWGIFLALKKTFGFSEAPRTYYDTYSYVVVAEKPLTSAAFWVAERSFTLPLLYKMLGVTLANFNDAGVMYRVAITQKWLSVIAWSGLAITVALSLRQRWMRLVGFTIILLFSLALEVSLWDFLLLSESLSFSFFALVLASWLILLRLGEHEFRGAFLLGGILTLMSFIFMGLYSFTRDSNLYFLLTALIVFLLYLGLKWKTLYLRWPFIGLILGTLVLFGVQNYTLIHGNRWQIHIYDNLKVRIMPDPQARAFFVNAGLPLTPRFLEIQTFSQRQYQVAMVTEPTLQPVREWIEKKGRATYLAYLLSRPLPTLFEPLHHALHLLNGNNTEYRHPLGPLSRRLERIDAIMYPRGVVVLGAFLWLGLIGAIVYWRGQDTHSVWVLVSIFLVSLYPLMFLVWHGNPLEIERHAAQIGVQVRLLGWLALVAVGDGWLMRVEKPVL</sequence>
<feature type="transmembrane region" description="Helical" evidence="1">
    <location>
        <begin position="309"/>
        <end position="326"/>
    </location>
</feature>
<feature type="transmembrane region" description="Helical" evidence="1">
    <location>
        <begin position="286"/>
        <end position="302"/>
    </location>
</feature>
<dbReference type="EMBL" id="JAUHMF010000002">
    <property type="protein sequence ID" value="MDT8898665.1"/>
    <property type="molecule type" value="Genomic_DNA"/>
</dbReference>
<feature type="transmembrane region" description="Helical" evidence="1">
    <location>
        <begin position="45"/>
        <end position="64"/>
    </location>
</feature>
<feature type="transmembrane region" description="Helical" evidence="1">
    <location>
        <begin position="260"/>
        <end position="280"/>
    </location>
</feature>
<proteinExistence type="predicted"/>
<evidence type="ECO:0008006" key="4">
    <source>
        <dbReference type="Google" id="ProtNLM"/>
    </source>
</evidence>
<feature type="transmembrane region" description="Helical" evidence="1">
    <location>
        <begin position="524"/>
        <end position="541"/>
    </location>
</feature>
<comment type="caution">
    <text evidence="2">The sequence shown here is derived from an EMBL/GenBank/DDBJ whole genome shotgun (WGS) entry which is preliminary data.</text>
</comment>
<feature type="transmembrane region" description="Helical" evidence="1">
    <location>
        <begin position="183"/>
        <end position="200"/>
    </location>
</feature>
<feature type="transmembrane region" description="Helical" evidence="1">
    <location>
        <begin position="207"/>
        <end position="228"/>
    </location>
</feature>
<feature type="transmembrane region" description="Helical" evidence="1">
    <location>
        <begin position="234"/>
        <end position="253"/>
    </location>
</feature>
<dbReference type="RefSeq" id="WP_315625329.1">
    <property type="nucleotide sequence ID" value="NZ_JAUHMF010000002.1"/>
</dbReference>
<evidence type="ECO:0000313" key="2">
    <source>
        <dbReference type="EMBL" id="MDT8898665.1"/>
    </source>
</evidence>
<evidence type="ECO:0000313" key="3">
    <source>
        <dbReference type="Proteomes" id="UP001254165"/>
    </source>
</evidence>
<feature type="transmembrane region" description="Helical" evidence="1">
    <location>
        <begin position="454"/>
        <end position="477"/>
    </location>
</feature>
<feature type="transmembrane region" description="Helical" evidence="1">
    <location>
        <begin position="484"/>
        <end position="504"/>
    </location>
</feature>